<keyword evidence="1" id="KW-0732">Signal</keyword>
<evidence type="ECO:0000313" key="3">
    <source>
        <dbReference type="Proteomes" id="UP001150266"/>
    </source>
</evidence>
<accession>A0A9W9AA68</accession>
<keyword evidence="3" id="KW-1185">Reference proteome</keyword>
<dbReference type="Proteomes" id="UP001150266">
    <property type="component" value="Unassembled WGS sequence"/>
</dbReference>
<dbReference type="OrthoDB" id="4584900at2759"/>
<evidence type="ECO:0000256" key="1">
    <source>
        <dbReference type="SAM" id="SignalP"/>
    </source>
</evidence>
<comment type="caution">
    <text evidence="2">The sequence shown here is derived from an EMBL/GenBank/DDBJ whole genome shotgun (WGS) entry which is preliminary data.</text>
</comment>
<proteinExistence type="predicted"/>
<dbReference type="EMBL" id="JAOTPV010000010">
    <property type="protein sequence ID" value="KAJ4477462.1"/>
    <property type="molecule type" value="Genomic_DNA"/>
</dbReference>
<dbReference type="AlphaFoldDB" id="A0A9W9AA68"/>
<organism evidence="2 3">
    <name type="scientific">Lentinula aciculospora</name>
    <dbReference type="NCBI Taxonomy" id="153920"/>
    <lineage>
        <taxon>Eukaryota</taxon>
        <taxon>Fungi</taxon>
        <taxon>Dikarya</taxon>
        <taxon>Basidiomycota</taxon>
        <taxon>Agaricomycotina</taxon>
        <taxon>Agaricomycetes</taxon>
        <taxon>Agaricomycetidae</taxon>
        <taxon>Agaricales</taxon>
        <taxon>Marasmiineae</taxon>
        <taxon>Omphalotaceae</taxon>
        <taxon>Lentinula</taxon>
    </lineage>
</organism>
<protein>
    <submittedName>
        <fullName evidence="2">Uncharacterized protein</fullName>
    </submittedName>
</protein>
<evidence type="ECO:0000313" key="2">
    <source>
        <dbReference type="EMBL" id="KAJ4477462.1"/>
    </source>
</evidence>
<sequence length="179" mass="19160">MLHFIFLPICVSLSSPKMRLKLLATVLLYASGMAFNTSDTVQLERQGVLCFNPTAEKMHASLRAAEHEIPNAKHFATVTSRTGPSGRPGQLTTGFLPICDELNGTSLVYVSNVFNSFGVYGPASFSGQRLEVSLDMSRMGPVSIATMNGPDYDLPLVVGITGFASDASGLSLGKYICFS</sequence>
<feature type="signal peptide" evidence="1">
    <location>
        <begin position="1"/>
        <end position="34"/>
    </location>
</feature>
<name>A0A9W9AA68_9AGAR</name>
<gene>
    <name evidence="2" type="ORF">J3R30DRAFT_3486051</name>
</gene>
<reference evidence="2" key="1">
    <citation type="submission" date="2022-08" db="EMBL/GenBank/DDBJ databases">
        <title>A Global Phylogenomic Analysis of the Shiitake Genus Lentinula.</title>
        <authorList>
            <consortium name="DOE Joint Genome Institute"/>
            <person name="Sierra-Patev S."/>
            <person name="Min B."/>
            <person name="Naranjo-Ortiz M."/>
            <person name="Looney B."/>
            <person name="Konkel Z."/>
            <person name="Slot J.C."/>
            <person name="Sakamoto Y."/>
            <person name="Steenwyk J.L."/>
            <person name="Rokas A."/>
            <person name="Carro J."/>
            <person name="Camarero S."/>
            <person name="Ferreira P."/>
            <person name="Molpeceres G."/>
            <person name="Ruiz-Duenas F.J."/>
            <person name="Serrano A."/>
            <person name="Henrissat B."/>
            <person name="Drula E."/>
            <person name="Hughes K.W."/>
            <person name="Mata J.L."/>
            <person name="Ishikawa N.K."/>
            <person name="Vargas-Isla R."/>
            <person name="Ushijima S."/>
            <person name="Smith C.A."/>
            <person name="Ahrendt S."/>
            <person name="Andreopoulos W."/>
            <person name="He G."/>
            <person name="Labutti K."/>
            <person name="Lipzen A."/>
            <person name="Ng V."/>
            <person name="Riley R."/>
            <person name="Sandor L."/>
            <person name="Barry K."/>
            <person name="Martinez A.T."/>
            <person name="Xiao Y."/>
            <person name="Gibbons J.G."/>
            <person name="Terashima K."/>
            <person name="Grigoriev I.V."/>
            <person name="Hibbett D.S."/>
        </authorList>
    </citation>
    <scope>NUCLEOTIDE SEQUENCE</scope>
    <source>
        <strain evidence="2">JLM2183</strain>
    </source>
</reference>
<feature type="chain" id="PRO_5040844638" evidence="1">
    <location>
        <begin position="35"/>
        <end position="179"/>
    </location>
</feature>